<comment type="caution">
    <text evidence="3">The sequence shown here is derived from an EMBL/GenBank/DDBJ whole genome shotgun (WGS) entry which is preliminary data.</text>
</comment>
<evidence type="ECO:0008006" key="5">
    <source>
        <dbReference type="Google" id="ProtNLM"/>
    </source>
</evidence>
<accession>A0A916WPC3</accession>
<evidence type="ECO:0000259" key="1">
    <source>
        <dbReference type="Pfam" id="PF12680"/>
    </source>
</evidence>
<proteinExistence type="predicted"/>
<sequence>MSSHLVTGARGKSGQHVVACLLARGASVRAGSRHAEQIDTPDVEAVRFDWHDESTWMPALEDMDGVYLVKPESEDVAEVVGRFMVQMASSGVNRLVLLSECAADTRAEDLPERRVELLVQASELNWTILRPNWMMQDLVDEGFFGADVRDRRVIAMTTGGQAMAWIDPHDIGEVAAAALVNGVGIREAVYLTGPEALTLDQLAERISAHAGGPIEAVEEPIPAAEARMRADGLDEEFITYITRISQTIVAGDVARTNDEVERLTGRAPGRIDAFLAANATQLAASGGIGPSPGLEDAPKLARDNEALFRRVVAAWSCNEIDNLLGCYADDLVYTDMPLPDQPVSGKAAFRAHMEAYNGLFAGGQVEVDIVATVTSSTHVAGELFNRAKYIGPGAPAGGVPVSWYATLVVTIVGGKVVAEHAYYDPTTFEKAVAQAIV</sequence>
<dbReference type="PANTHER" id="PTHR43162:SF1">
    <property type="entry name" value="PRESTALK A DIFFERENTIATION PROTEIN A"/>
    <property type="match status" value="1"/>
</dbReference>
<dbReference type="SUPFAM" id="SSF54427">
    <property type="entry name" value="NTF2-like"/>
    <property type="match status" value="1"/>
</dbReference>
<dbReference type="Pfam" id="PF13460">
    <property type="entry name" value="NAD_binding_10"/>
    <property type="match status" value="1"/>
</dbReference>
<dbReference type="Gene3D" id="3.10.450.50">
    <property type="match status" value="1"/>
</dbReference>
<reference evidence="3" key="1">
    <citation type="journal article" date="2014" name="Int. J. Syst. Evol. Microbiol.">
        <title>Complete genome sequence of Corynebacterium casei LMG S-19264T (=DSM 44701T), isolated from a smear-ripened cheese.</title>
        <authorList>
            <consortium name="US DOE Joint Genome Institute (JGI-PGF)"/>
            <person name="Walter F."/>
            <person name="Albersmeier A."/>
            <person name="Kalinowski J."/>
            <person name="Ruckert C."/>
        </authorList>
    </citation>
    <scope>NUCLEOTIDE SEQUENCE</scope>
    <source>
        <strain evidence="3">CGMCC 1.15085</strain>
    </source>
</reference>
<dbReference type="Gene3D" id="3.90.25.10">
    <property type="entry name" value="UDP-galactose 4-epimerase, domain 1"/>
    <property type="match status" value="1"/>
</dbReference>
<protein>
    <recommendedName>
        <fullName evidence="5">NAD(P)-binding domain-containing protein</fullName>
    </recommendedName>
</protein>
<gene>
    <name evidence="3" type="ORF">GCM10011492_09490</name>
</gene>
<dbReference type="RefSeq" id="WP_188835747.1">
    <property type="nucleotide sequence ID" value="NZ_BMHI01000001.1"/>
</dbReference>
<organism evidence="3 4">
    <name type="scientific">Flexivirga endophytica</name>
    <dbReference type="NCBI Taxonomy" id="1849103"/>
    <lineage>
        <taxon>Bacteria</taxon>
        <taxon>Bacillati</taxon>
        <taxon>Actinomycetota</taxon>
        <taxon>Actinomycetes</taxon>
        <taxon>Micrococcales</taxon>
        <taxon>Dermacoccaceae</taxon>
        <taxon>Flexivirga</taxon>
    </lineage>
</organism>
<dbReference type="InterPro" id="IPR051604">
    <property type="entry name" value="Ergot_Alk_Oxidoreductase"/>
</dbReference>
<evidence type="ECO:0000313" key="4">
    <source>
        <dbReference type="Proteomes" id="UP000636793"/>
    </source>
</evidence>
<evidence type="ECO:0000313" key="3">
    <source>
        <dbReference type="EMBL" id="GGB21705.1"/>
    </source>
</evidence>
<dbReference type="PANTHER" id="PTHR43162">
    <property type="match status" value="1"/>
</dbReference>
<dbReference type="SUPFAM" id="SSF51735">
    <property type="entry name" value="NAD(P)-binding Rossmann-fold domains"/>
    <property type="match status" value="1"/>
</dbReference>
<dbReference type="InterPro" id="IPR037401">
    <property type="entry name" value="SnoaL-like"/>
</dbReference>
<dbReference type="Gene3D" id="3.40.50.720">
    <property type="entry name" value="NAD(P)-binding Rossmann-like Domain"/>
    <property type="match status" value="1"/>
</dbReference>
<feature type="domain" description="SnoaL-like" evidence="1">
    <location>
        <begin position="309"/>
        <end position="418"/>
    </location>
</feature>
<evidence type="ECO:0000259" key="2">
    <source>
        <dbReference type="Pfam" id="PF13460"/>
    </source>
</evidence>
<dbReference type="InterPro" id="IPR036291">
    <property type="entry name" value="NAD(P)-bd_dom_sf"/>
</dbReference>
<dbReference type="Pfam" id="PF12680">
    <property type="entry name" value="SnoaL_2"/>
    <property type="match status" value="1"/>
</dbReference>
<dbReference type="Proteomes" id="UP000636793">
    <property type="component" value="Unassembled WGS sequence"/>
</dbReference>
<dbReference type="AlphaFoldDB" id="A0A916WPC3"/>
<reference evidence="3" key="2">
    <citation type="submission" date="2020-09" db="EMBL/GenBank/DDBJ databases">
        <authorList>
            <person name="Sun Q."/>
            <person name="Zhou Y."/>
        </authorList>
    </citation>
    <scope>NUCLEOTIDE SEQUENCE</scope>
    <source>
        <strain evidence="3">CGMCC 1.15085</strain>
    </source>
</reference>
<dbReference type="EMBL" id="BMHI01000001">
    <property type="protein sequence ID" value="GGB21705.1"/>
    <property type="molecule type" value="Genomic_DNA"/>
</dbReference>
<feature type="domain" description="NAD(P)-binding" evidence="2">
    <location>
        <begin position="8"/>
        <end position="137"/>
    </location>
</feature>
<name>A0A916WPC3_9MICO</name>
<dbReference type="InterPro" id="IPR032710">
    <property type="entry name" value="NTF2-like_dom_sf"/>
</dbReference>
<dbReference type="InterPro" id="IPR016040">
    <property type="entry name" value="NAD(P)-bd_dom"/>
</dbReference>
<keyword evidence="4" id="KW-1185">Reference proteome</keyword>